<protein>
    <submittedName>
        <fullName evidence="2">DUF2807 domain-containing protein</fullName>
    </submittedName>
</protein>
<accession>A0ABY5MSD4</accession>
<dbReference type="RefSeq" id="WP_249455099.1">
    <property type="nucleotide sequence ID" value="NZ_CP097253.1"/>
</dbReference>
<gene>
    <name evidence="2" type="ORF">M1K48_10695</name>
</gene>
<reference evidence="2 3" key="1">
    <citation type="submission" date="2022-05" db="EMBL/GenBank/DDBJ databases">
        <title>S8-45 Sphingomonas ultraviolaceadurans.</title>
        <authorList>
            <person name="Liu Y."/>
        </authorList>
    </citation>
    <scope>NUCLEOTIDE SEQUENCE [LARGE SCALE GENOMIC DNA]</scope>
    <source>
        <strain evidence="2 3">S8-45</strain>
    </source>
</reference>
<proteinExistence type="predicted"/>
<dbReference type="EMBL" id="CP097253">
    <property type="protein sequence ID" value="UUR07404.1"/>
    <property type="molecule type" value="Genomic_DNA"/>
</dbReference>
<dbReference type="Gene3D" id="2.160.20.120">
    <property type="match status" value="1"/>
</dbReference>
<name>A0ABY5MSD4_9SPHN</name>
<evidence type="ECO:0000259" key="1">
    <source>
        <dbReference type="Pfam" id="PF10988"/>
    </source>
</evidence>
<evidence type="ECO:0000313" key="2">
    <source>
        <dbReference type="EMBL" id="UUR07404.1"/>
    </source>
</evidence>
<dbReference type="PANTHER" id="PTHR39200:SF1">
    <property type="entry name" value="AUTO-TRANSPORTER ADHESIN HEAD GIN DOMAIN-CONTAINING PROTEIN-RELATED"/>
    <property type="match status" value="1"/>
</dbReference>
<dbReference type="PROSITE" id="PS51257">
    <property type="entry name" value="PROKAR_LIPOPROTEIN"/>
    <property type="match status" value="1"/>
</dbReference>
<dbReference type="Pfam" id="PF10988">
    <property type="entry name" value="DUF2807"/>
    <property type="match status" value="1"/>
</dbReference>
<sequence length="243" mass="24277">MRQSLTAAATAASILALSACSEGRAQSAGPAVSRSWQVGNFTGLEVSGPYDVKVVTGKAVSVAANGPQRLLDDTDVVVEGGKLHIRPKKKNWLAGMASWRSSGPSTFTITVPSLEQAEVAGSGDIDIDRVAGERFKGAIAGSGSLRLPQVAVRDLGLTIAGSGEITAAGQAQQASYEIAGSGGLDASRLRAGNASAEIAGSGDIKAFATGTARASIAGSGDIAITGGARCTSSKNGSGDIRCS</sequence>
<organism evidence="2 3">
    <name type="scientific">Sphingomonas glaciei</name>
    <dbReference type="NCBI Taxonomy" id="2938948"/>
    <lineage>
        <taxon>Bacteria</taxon>
        <taxon>Pseudomonadati</taxon>
        <taxon>Pseudomonadota</taxon>
        <taxon>Alphaproteobacteria</taxon>
        <taxon>Sphingomonadales</taxon>
        <taxon>Sphingomonadaceae</taxon>
        <taxon>Sphingomonas</taxon>
    </lineage>
</organism>
<dbReference type="Proteomes" id="UP000831921">
    <property type="component" value="Chromosome"/>
</dbReference>
<keyword evidence="3" id="KW-1185">Reference proteome</keyword>
<dbReference type="InterPro" id="IPR021255">
    <property type="entry name" value="DUF2807"/>
</dbReference>
<dbReference type="PANTHER" id="PTHR39200">
    <property type="entry name" value="HYPOTHETICAL EXPORTED PROTEIN"/>
    <property type="match status" value="1"/>
</dbReference>
<feature type="domain" description="Putative auto-transporter adhesin head GIN" evidence="1">
    <location>
        <begin position="40"/>
        <end position="227"/>
    </location>
</feature>
<evidence type="ECO:0000313" key="3">
    <source>
        <dbReference type="Proteomes" id="UP000831921"/>
    </source>
</evidence>